<keyword evidence="2" id="KW-1185">Reference proteome</keyword>
<evidence type="ECO:0000313" key="1">
    <source>
        <dbReference type="EMBL" id="AEK64081.1"/>
    </source>
</evidence>
<proteinExistence type="predicted"/>
<dbReference type="eggNOG" id="COG0412">
    <property type="taxonomic scope" value="Bacteria"/>
</dbReference>
<reference evidence="1 2" key="4">
    <citation type="journal article" date="2010" name="Environ. Microbiol.">
        <title>The bacterial genus Collimonas: mycophagy, weathering and other adaptive solutions to life in oligotrophic soil environments.</title>
        <authorList>
            <person name="Leveau J.H."/>
            <person name="Uroz S."/>
            <person name="de Boer W."/>
        </authorList>
    </citation>
    <scope>NUCLEOTIDE SEQUENCE [LARGE SCALE GENOMIC DNA]</scope>
    <source>
        <strain evidence="1 2">Ter331</strain>
    </source>
</reference>
<dbReference type="HOGENOM" id="CLU_899286_0_0_4"/>
<reference evidence="1 2" key="1">
    <citation type="journal article" date="2004" name="Environ. Microbiol.">
        <title>Phylogeny-function analysis of (meta)genomic libraries: screening for expression of ribosomal RNA genes by large-insert library fluorescent in situ hybridization (LIL-FISH).</title>
        <authorList>
            <person name="Leveau J.H."/>
            <person name="Gerards S."/>
            <person name="de Boer W."/>
            <person name="van Veen J.A."/>
        </authorList>
    </citation>
    <scope>NUCLEOTIDE SEQUENCE [LARGE SCALE GENOMIC DNA]</scope>
    <source>
        <strain evidence="1 2">Ter331</strain>
    </source>
</reference>
<dbReference type="GO" id="GO:0016787">
    <property type="term" value="F:hydrolase activity"/>
    <property type="evidence" value="ECO:0007669"/>
    <property type="project" value="UniProtKB-KW"/>
</dbReference>
<dbReference type="KEGG" id="cfu:CFU_4260"/>
<reference evidence="1 2" key="5">
    <citation type="journal article" date="2011" name="ISME J.">
        <title>Dual transcriptional profiling of a bacterial/fungal confrontation: Collimonas fungivorans versus Aspergillus niger.</title>
        <authorList>
            <person name="Mela F."/>
            <person name="Fritsche K."/>
            <person name="de Boer W."/>
            <person name="van Veen J.A."/>
            <person name="de Graaff L.H."/>
            <person name="van den Berg M."/>
            <person name="Leveau J.H."/>
        </authorList>
    </citation>
    <scope>NUCLEOTIDE SEQUENCE [LARGE SCALE GENOMIC DNA]</scope>
    <source>
        <strain evidence="1 2">Ter331</strain>
    </source>
</reference>
<gene>
    <name evidence="1" type="ordered locus">CFU_4260</name>
</gene>
<dbReference type="STRING" id="1005048.CFU_4260"/>
<keyword evidence="1" id="KW-0378">Hydrolase</keyword>
<reference evidence="2" key="6">
    <citation type="submission" date="2011-05" db="EMBL/GenBank/DDBJ databases">
        <title>Complete sequence of Collimonas fungivorans Ter331.</title>
        <authorList>
            <person name="Leveau J.H."/>
        </authorList>
    </citation>
    <scope>NUCLEOTIDE SEQUENCE [LARGE SCALE GENOMIC DNA]</scope>
    <source>
        <strain evidence="2">Ter331</strain>
    </source>
</reference>
<dbReference type="AlphaFoldDB" id="G0AFJ2"/>
<accession>G0AFJ2</accession>
<dbReference type="Proteomes" id="UP000008392">
    <property type="component" value="Chromosome"/>
</dbReference>
<reference evidence="1 2" key="2">
    <citation type="journal article" date="2006" name="J. Microbiol. Methods">
        <title>Genomic flank-sequencing of plasposon insertion sites for rapid identification of functional genes.</title>
        <authorList>
            <person name="Leveau J.H."/>
            <person name="Gerards S."/>
            <person name="Fritsche K."/>
            <person name="Zondag G."/>
            <person name="van Veen J.A."/>
        </authorList>
    </citation>
    <scope>NUCLEOTIDE SEQUENCE [LARGE SCALE GENOMIC DNA]</scope>
    <source>
        <strain evidence="1 2">Ter331</strain>
    </source>
</reference>
<organism evidence="1 2">
    <name type="scientific">Collimonas fungivorans (strain Ter331)</name>
    <dbReference type="NCBI Taxonomy" id="1005048"/>
    <lineage>
        <taxon>Bacteria</taxon>
        <taxon>Pseudomonadati</taxon>
        <taxon>Pseudomonadota</taxon>
        <taxon>Betaproteobacteria</taxon>
        <taxon>Burkholderiales</taxon>
        <taxon>Oxalobacteraceae</taxon>
        <taxon>Collimonas</taxon>
    </lineage>
</organism>
<reference evidence="1 2" key="3">
    <citation type="journal article" date="2008" name="FEMS Microbiol. Ecol.">
        <title>Identification and characterization of genes underlying chitinolysis in Collimonas fungivorans Ter331.</title>
        <authorList>
            <person name="Fritsche K."/>
            <person name="de Boer W."/>
            <person name="Gerards S."/>
            <person name="van den Berg M."/>
            <person name="van Veen J.A."/>
            <person name="Leveau J.H."/>
        </authorList>
    </citation>
    <scope>NUCLEOTIDE SEQUENCE [LARGE SCALE GENOMIC DNA]</scope>
    <source>
        <strain evidence="1 2">Ter331</strain>
    </source>
</reference>
<protein>
    <submittedName>
        <fullName evidence="1">Putative Dienelactone hydrolase</fullName>
    </submittedName>
</protein>
<evidence type="ECO:0000313" key="2">
    <source>
        <dbReference type="Proteomes" id="UP000008392"/>
    </source>
</evidence>
<name>G0AFJ2_COLFT</name>
<dbReference type="EMBL" id="CP002745">
    <property type="protein sequence ID" value="AEK64081.1"/>
    <property type="molecule type" value="Genomic_DNA"/>
</dbReference>
<sequence>MRRSRKPSSACSGCNLIFNRDKRTIMIKSSKTRYLAVALACVFTGMCWQGVAQARNTKMLLPVSDVFAQKAMQQALGADMSIVFGSAVPEGVALLSEEIVVRGEARPNYRGISTTDETVCRMAAQNALLDLTRQARSRGANALVGVVSFYDHLNIMDSPTQYECHAGMTRSVVDFKVKLGKIDRVDGNVAVAVQRLLPPASGFADISDVRHVPFLDQQGREAYQLWLTRTTPRAFVVAEDGHWGQAWGSPPDQALPKDPAVRALQNCYNRGARNCQLYAVDGTVVYQAGAVANPAQQSNRPATRVLIGE</sequence>